<gene>
    <name evidence="2" type="ORF">TCMB3V08_LOCUS10259</name>
</gene>
<feature type="transmembrane region" description="Helical" evidence="1">
    <location>
        <begin position="40"/>
        <end position="60"/>
    </location>
</feature>
<keyword evidence="1" id="KW-0472">Membrane</keyword>
<keyword evidence="1" id="KW-1133">Transmembrane helix</keyword>
<sequence length="81" mass="9129">MLVADTTVQEERQSGGRMRLRRSDMTNIERARSRTLRMTITIVAAFIWCWTPYVVMTLWIEVSATGVGSGGSSHARLIREG</sequence>
<dbReference type="Gene3D" id="1.20.1070.10">
    <property type="entry name" value="Rhodopsin 7-helix transmembrane proteins"/>
    <property type="match status" value="1"/>
</dbReference>
<evidence type="ECO:0000313" key="2">
    <source>
        <dbReference type="EMBL" id="CAD7577711.1"/>
    </source>
</evidence>
<protein>
    <submittedName>
        <fullName evidence="2">(California timema) hypothetical protein</fullName>
    </submittedName>
</protein>
<evidence type="ECO:0000256" key="1">
    <source>
        <dbReference type="SAM" id="Phobius"/>
    </source>
</evidence>
<dbReference type="SUPFAM" id="SSF81321">
    <property type="entry name" value="Family A G protein-coupled receptor-like"/>
    <property type="match status" value="1"/>
</dbReference>
<keyword evidence="1" id="KW-0812">Transmembrane</keyword>
<dbReference type="AlphaFoldDB" id="A0A7R9PC51"/>
<dbReference type="EMBL" id="OE186043">
    <property type="protein sequence ID" value="CAD7577711.1"/>
    <property type="molecule type" value="Genomic_DNA"/>
</dbReference>
<name>A0A7R9PC51_TIMCA</name>
<reference evidence="2" key="1">
    <citation type="submission" date="2020-11" db="EMBL/GenBank/DDBJ databases">
        <authorList>
            <person name="Tran Van P."/>
        </authorList>
    </citation>
    <scope>NUCLEOTIDE SEQUENCE</scope>
</reference>
<accession>A0A7R9PC51</accession>
<organism evidence="2">
    <name type="scientific">Timema californicum</name>
    <name type="common">California timema</name>
    <name type="synonym">Walking stick</name>
    <dbReference type="NCBI Taxonomy" id="61474"/>
    <lineage>
        <taxon>Eukaryota</taxon>
        <taxon>Metazoa</taxon>
        <taxon>Ecdysozoa</taxon>
        <taxon>Arthropoda</taxon>
        <taxon>Hexapoda</taxon>
        <taxon>Insecta</taxon>
        <taxon>Pterygota</taxon>
        <taxon>Neoptera</taxon>
        <taxon>Polyneoptera</taxon>
        <taxon>Phasmatodea</taxon>
        <taxon>Timematodea</taxon>
        <taxon>Timematoidea</taxon>
        <taxon>Timematidae</taxon>
        <taxon>Timema</taxon>
    </lineage>
</organism>
<proteinExistence type="predicted"/>